<dbReference type="InterPro" id="IPR019533">
    <property type="entry name" value="Peptidase_S26"/>
</dbReference>
<gene>
    <name evidence="6" type="primary">sec11</name>
    <name evidence="6" type="ORF">LC1Nh_0018</name>
</gene>
<accession>A0A5Q0UEH0</accession>
<comment type="subcellular location">
    <subcellularLocation>
        <location evidence="1">Membrane</location>
    </subcellularLocation>
</comment>
<evidence type="ECO:0000256" key="2">
    <source>
        <dbReference type="ARBA" id="ARBA00022692"/>
    </source>
</evidence>
<dbReference type="AlphaFoldDB" id="A0A5Q0UEH0"/>
<dbReference type="GO" id="GO:0009003">
    <property type="term" value="F:signal peptidase activity"/>
    <property type="evidence" value="ECO:0007669"/>
    <property type="project" value="UniProtKB-EC"/>
</dbReference>
<proteinExistence type="predicted"/>
<name>A0A5Q0UEH0_9ARCH</name>
<dbReference type="GO" id="GO:0006465">
    <property type="term" value="P:signal peptide processing"/>
    <property type="evidence" value="ECO:0007669"/>
    <property type="project" value="InterPro"/>
</dbReference>
<dbReference type="Proteomes" id="UP000377803">
    <property type="component" value="Chromosome"/>
</dbReference>
<dbReference type="InterPro" id="IPR036286">
    <property type="entry name" value="LexA/Signal_pep-like_sf"/>
</dbReference>
<dbReference type="SUPFAM" id="SSF51306">
    <property type="entry name" value="LexA/Signal peptidase"/>
    <property type="match status" value="1"/>
</dbReference>
<dbReference type="EC" id="3.4.21.89" evidence="6"/>
<evidence type="ECO:0000256" key="4">
    <source>
        <dbReference type="ARBA" id="ARBA00023136"/>
    </source>
</evidence>
<evidence type="ECO:0000313" key="7">
    <source>
        <dbReference type="Proteomes" id="UP000377803"/>
    </source>
</evidence>
<protein>
    <submittedName>
        <fullName evidence="6">Signal peptidase I</fullName>
        <ecNumber evidence="6">3.4.21.89</ecNumber>
    </submittedName>
</protein>
<keyword evidence="6" id="KW-0378">Hydrolase</keyword>
<dbReference type="NCBIfam" id="TIGR02228">
    <property type="entry name" value="sigpep_I_arch"/>
    <property type="match status" value="1"/>
</dbReference>
<evidence type="ECO:0000256" key="5">
    <source>
        <dbReference type="SAM" id="Phobius"/>
    </source>
</evidence>
<dbReference type="PANTHER" id="PTHR10806:SF6">
    <property type="entry name" value="SIGNAL PEPTIDASE COMPLEX CATALYTIC SUBUNIT SEC11"/>
    <property type="match status" value="1"/>
</dbReference>
<evidence type="ECO:0000256" key="1">
    <source>
        <dbReference type="ARBA" id="ARBA00004370"/>
    </source>
</evidence>
<evidence type="ECO:0000256" key="3">
    <source>
        <dbReference type="ARBA" id="ARBA00022989"/>
    </source>
</evidence>
<dbReference type="GO" id="GO:0004252">
    <property type="term" value="F:serine-type endopeptidase activity"/>
    <property type="evidence" value="ECO:0007669"/>
    <property type="project" value="InterPro"/>
</dbReference>
<sequence>MMERMEIATTLLIVLVATPLVVFIVPQLLGLEAYVVTSGSMEPRVPEGAILYNQNSETSQLEVGDIVTYVPNPNQSDADRITHRIIQVNQTENSRQFKTQGDANVDPDPGWVSDYQVIGQELFTIPYLGYMVKFLSSPITLILLLIVPSAIMLKTHIEKLHEELTQSKQSFN</sequence>
<dbReference type="CDD" id="cd06530">
    <property type="entry name" value="S26_SPase_I"/>
    <property type="match status" value="1"/>
</dbReference>
<organism evidence="6 7">
    <name type="scientific">Candidatus Nanohalobium constans</name>
    <dbReference type="NCBI Taxonomy" id="2565781"/>
    <lineage>
        <taxon>Archaea</taxon>
        <taxon>Candidatus Nanohalarchaeota</taxon>
        <taxon>Candidatus Nanohalobia</taxon>
        <taxon>Candidatus Nanohalobiales</taxon>
        <taxon>Candidatus Nanohalobiaceae</taxon>
        <taxon>Candidatus Nanohalobium</taxon>
    </lineage>
</organism>
<reference evidence="7" key="1">
    <citation type="submission" date="2019-05" db="EMBL/GenBank/DDBJ databases">
        <title>Candidatus Nanohalobium constans, a novel model system to study the DPANN nano-sized archaea: genomic and physiological characterization of a nanoarchaeon co-cultured with its chitinotrophic host.</title>
        <authorList>
            <person name="La Cono V."/>
            <person name="Arcadi E."/>
            <person name="Crisafi F."/>
            <person name="Denaro R."/>
            <person name="La Spada G."/>
            <person name="Messina E."/>
            <person name="Smedile F."/>
            <person name="Toshchakov S.V."/>
            <person name="Shevchenko M.A."/>
            <person name="Golyshin P.N."/>
            <person name="Golyshina O.V."/>
            <person name="Ferrer M."/>
            <person name="Rohde M."/>
            <person name="Mushegian A."/>
            <person name="Sorokin D.Y."/>
            <person name="Giuliano L."/>
            <person name="Yakimov M.M."/>
        </authorList>
    </citation>
    <scope>NUCLEOTIDE SEQUENCE [LARGE SCALE GENOMIC DNA]</scope>
    <source>
        <strain evidence="7">LC1Nh</strain>
    </source>
</reference>
<dbReference type="EMBL" id="CP040089">
    <property type="protein sequence ID" value="QGA79927.1"/>
    <property type="molecule type" value="Genomic_DNA"/>
</dbReference>
<feature type="transmembrane region" description="Helical" evidence="5">
    <location>
        <begin position="134"/>
        <end position="153"/>
    </location>
</feature>
<keyword evidence="7" id="KW-1185">Reference proteome</keyword>
<keyword evidence="4 5" id="KW-0472">Membrane</keyword>
<evidence type="ECO:0000313" key="6">
    <source>
        <dbReference type="EMBL" id="QGA79927.1"/>
    </source>
</evidence>
<dbReference type="InterPro" id="IPR001733">
    <property type="entry name" value="Peptidase_S26B"/>
</dbReference>
<dbReference type="KEGG" id="ncon:LC1Nh_0018"/>
<keyword evidence="2 5" id="KW-0812">Transmembrane</keyword>
<dbReference type="PANTHER" id="PTHR10806">
    <property type="entry name" value="SIGNAL PEPTIDASE COMPLEX CATALYTIC SUBUNIT SEC11"/>
    <property type="match status" value="1"/>
</dbReference>
<keyword evidence="3 5" id="KW-1133">Transmembrane helix</keyword>
<dbReference type="GO" id="GO:0016020">
    <property type="term" value="C:membrane"/>
    <property type="evidence" value="ECO:0007669"/>
    <property type="project" value="UniProtKB-SubCell"/>
</dbReference>